<feature type="domain" description="MYND-type" evidence="7">
    <location>
        <begin position="65"/>
        <end position="111"/>
    </location>
</feature>
<reference evidence="8 9" key="1">
    <citation type="journal article" date="2018" name="Mol. Biol. Evol.">
        <title>Broad Genomic Sampling Reveals a Smut Pathogenic Ancestry of the Fungal Clade Ustilaginomycotina.</title>
        <authorList>
            <person name="Kijpornyongpan T."/>
            <person name="Mondo S.J."/>
            <person name="Barry K."/>
            <person name="Sandor L."/>
            <person name="Lee J."/>
            <person name="Lipzen A."/>
            <person name="Pangilinan J."/>
            <person name="LaButti K."/>
            <person name="Hainaut M."/>
            <person name="Henrissat B."/>
            <person name="Grigoriev I.V."/>
            <person name="Spatafora J.W."/>
            <person name="Aime M.C."/>
        </authorList>
    </citation>
    <scope>NUCLEOTIDE SEQUENCE [LARGE SCALE GENOMIC DNA]</scope>
    <source>
        <strain evidence="8 9">MCA 5214</strain>
    </source>
</reference>
<dbReference type="GeneID" id="37029236"/>
<dbReference type="InterPro" id="IPR050869">
    <property type="entry name" value="H3K4_H4K5_MeTrfase"/>
</dbReference>
<dbReference type="CDD" id="cd20071">
    <property type="entry name" value="SET_SMYD"/>
    <property type="match status" value="1"/>
</dbReference>
<dbReference type="OrthoDB" id="265717at2759"/>
<dbReference type="SUPFAM" id="SSF144232">
    <property type="entry name" value="HIT/MYND zinc finger-like"/>
    <property type="match status" value="1"/>
</dbReference>
<gene>
    <name evidence="8" type="ORF">BDZ90DRAFT_24233</name>
</gene>
<evidence type="ECO:0000256" key="2">
    <source>
        <dbReference type="ARBA" id="ARBA00022771"/>
    </source>
</evidence>
<keyword evidence="1" id="KW-0479">Metal-binding</keyword>
<keyword evidence="2 4" id="KW-0863">Zinc-finger</keyword>
<evidence type="ECO:0000256" key="1">
    <source>
        <dbReference type="ARBA" id="ARBA00022723"/>
    </source>
</evidence>
<dbReference type="InterPro" id="IPR002893">
    <property type="entry name" value="Znf_MYND"/>
</dbReference>
<keyword evidence="9" id="KW-1185">Reference proteome</keyword>
<evidence type="ECO:0000256" key="5">
    <source>
        <dbReference type="SAM" id="MobiDB-lite"/>
    </source>
</evidence>
<evidence type="ECO:0000259" key="7">
    <source>
        <dbReference type="PROSITE" id="PS50865"/>
    </source>
</evidence>
<evidence type="ECO:0008006" key="10">
    <source>
        <dbReference type="Google" id="ProtNLM"/>
    </source>
</evidence>
<sequence>MSSRSSSSMRATSNSSLELKALPGKGRSLIWSPLDQDTVCRAGTPLLTLDPIAAVLDTSELDLRCAHCYRTAAESDGEKSRLKRCKGCQTSRYCSTECQRLDWAFVHDKECRALQGWRVAAENSIRRDGAGPSSSSSTSCPFVIPDTRNRLLSRLLWTDSLHERQQGLASFDDLESHMSTKMQDPSEQAIILRLAQGVLRFAGMGLGLRHDDVPSPTLLGQLGLTSLTGLVKLICQSHANAFLLTTGDQCAIGLAASPAIAMANHSCRPNAAHSFPWGPSSSFPKVGASKGAMRLVAIRDIKPGEEVTTAYIDVADPYEARTQKLQRDYFFDCVCELCAGDKRKSEAWARRGYSPTPDPRDALWCPRYPACKGWIARPSSGFTRPTTLRCSSCATARQNLDAAELLRQLSLLQRQAKTLLSVATASDSSMSTRELLHLWTESYRPLLEGLAPKMLPSSLPLKEVLHAAKDVLSQLYGRLEAEGAVNSVTADDVIDAGARLAMMDAAALGFALDDATSKSEPALYSRGHPGRGVQLCLAGRWLLSASSPSGCSSYPPSSQSWSRLLSPKLFPVQGPYADAQADSNMSAMETAEVRAKWARAVLEEAERSARLGYGEDVQGGEVGRNARQALKEMDEGRRVTGSASRGCAGK</sequence>
<dbReference type="RefSeq" id="XP_025365386.1">
    <property type="nucleotide sequence ID" value="XM_025507413.1"/>
</dbReference>
<name>A0A316V0K9_9BASI</name>
<proteinExistence type="predicted"/>
<dbReference type="Gene3D" id="1.10.220.160">
    <property type="match status" value="1"/>
</dbReference>
<dbReference type="EMBL" id="KZ819662">
    <property type="protein sequence ID" value="PWN30774.1"/>
    <property type="molecule type" value="Genomic_DNA"/>
</dbReference>
<feature type="domain" description="SET" evidence="6">
    <location>
        <begin position="15"/>
        <end position="312"/>
    </location>
</feature>
<accession>A0A316V0K9</accession>
<dbReference type="AlphaFoldDB" id="A0A316V0K9"/>
<feature type="compositionally biased region" description="Basic and acidic residues" evidence="5">
    <location>
        <begin position="629"/>
        <end position="638"/>
    </location>
</feature>
<protein>
    <recommendedName>
        <fullName evidence="10">SET domain-containing protein</fullName>
    </recommendedName>
</protein>
<dbReference type="InterPro" id="IPR001214">
    <property type="entry name" value="SET_dom"/>
</dbReference>
<dbReference type="Gene3D" id="6.10.140.2220">
    <property type="match status" value="1"/>
</dbReference>
<dbReference type="Proteomes" id="UP000245884">
    <property type="component" value="Unassembled WGS sequence"/>
</dbReference>
<organism evidence="8 9">
    <name type="scientific">Jaminaea rosea</name>
    <dbReference type="NCBI Taxonomy" id="1569628"/>
    <lineage>
        <taxon>Eukaryota</taxon>
        <taxon>Fungi</taxon>
        <taxon>Dikarya</taxon>
        <taxon>Basidiomycota</taxon>
        <taxon>Ustilaginomycotina</taxon>
        <taxon>Exobasidiomycetes</taxon>
        <taxon>Microstromatales</taxon>
        <taxon>Microstromatales incertae sedis</taxon>
        <taxon>Jaminaea</taxon>
    </lineage>
</organism>
<dbReference type="PROSITE" id="PS50280">
    <property type="entry name" value="SET"/>
    <property type="match status" value="1"/>
</dbReference>
<dbReference type="PANTHER" id="PTHR12197">
    <property type="entry name" value="HISTONE-LYSINE N-METHYLTRANSFERASE SMYD"/>
    <property type="match status" value="1"/>
</dbReference>
<evidence type="ECO:0000256" key="3">
    <source>
        <dbReference type="ARBA" id="ARBA00022833"/>
    </source>
</evidence>
<dbReference type="Gene3D" id="2.170.270.10">
    <property type="entry name" value="SET domain"/>
    <property type="match status" value="1"/>
</dbReference>
<dbReference type="PROSITE" id="PS01360">
    <property type="entry name" value="ZF_MYND_1"/>
    <property type="match status" value="1"/>
</dbReference>
<feature type="region of interest" description="Disordered" evidence="5">
    <location>
        <begin position="629"/>
        <end position="650"/>
    </location>
</feature>
<dbReference type="PROSITE" id="PS50865">
    <property type="entry name" value="ZF_MYND_2"/>
    <property type="match status" value="1"/>
</dbReference>
<dbReference type="SUPFAM" id="SSF82199">
    <property type="entry name" value="SET domain"/>
    <property type="match status" value="1"/>
</dbReference>
<dbReference type="STRING" id="1569628.A0A316V0K9"/>
<dbReference type="InterPro" id="IPR046341">
    <property type="entry name" value="SET_dom_sf"/>
</dbReference>
<evidence type="ECO:0000313" key="9">
    <source>
        <dbReference type="Proteomes" id="UP000245884"/>
    </source>
</evidence>
<evidence type="ECO:0000256" key="4">
    <source>
        <dbReference type="PROSITE-ProRule" id="PRU00134"/>
    </source>
</evidence>
<keyword evidence="3" id="KW-0862">Zinc</keyword>
<dbReference type="Pfam" id="PF00856">
    <property type="entry name" value="SET"/>
    <property type="match status" value="1"/>
</dbReference>
<dbReference type="Pfam" id="PF01753">
    <property type="entry name" value="zf-MYND"/>
    <property type="match status" value="1"/>
</dbReference>
<dbReference type="GO" id="GO:0008270">
    <property type="term" value="F:zinc ion binding"/>
    <property type="evidence" value="ECO:0007669"/>
    <property type="project" value="UniProtKB-KW"/>
</dbReference>
<evidence type="ECO:0000259" key="6">
    <source>
        <dbReference type="PROSITE" id="PS50280"/>
    </source>
</evidence>
<evidence type="ECO:0000313" key="8">
    <source>
        <dbReference type="EMBL" id="PWN30774.1"/>
    </source>
</evidence>